<comment type="caution">
    <text evidence="1">The sequence shown here is derived from an EMBL/GenBank/DDBJ whole genome shotgun (WGS) entry which is preliminary data.</text>
</comment>
<dbReference type="Proteomes" id="UP001362999">
    <property type="component" value="Unassembled WGS sequence"/>
</dbReference>
<dbReference type="EMBL" id="JAWWNJ010000149">
    <property type="protein sequence ID" value="KAK6981497.1"/>
    <property type="molecule type" value="Genomic_DNA"/>
</dbReference>
<evidence type="ECO:0000313" key="1">
    <source>
        <dbReference type="EMBL" id="KAK6981497.1"/>
    </source>
</evidence>
<dbReference type="AlphaFoldDB" id="A0AAV9ZHB7"/>
<proteinExistence type="predicted"/>
<keyword evidence="2" id="KW-1185">Reference proteome</keyword>
<organism evidence="1 2">
    <name type="scientific">Favolaschia claudopus</name>
    <dbReference type="NCBI Taxonomy" id="2862362"/>
    <lineage>
        <taxon>Eukaryota</taxon>
        <taxon>Fungi</taxon>
        <taxon>Dikarya</taxon>
        <taxon>Basidiomycota</taxon>
        <taxon>Agaricomycotina</taxon>
        <taxon>Agaricomycetes</taxon>
        <taxon>Agaricomycetidae</taxon>
        <taxon>Agaricales</taxon>
        <taxon>Marasmiineae</taxon>
        <taxon>Mycenaceae</taxon>
        <taxon>Favolaschia</taxon>
    </lineage>
</organism>
<name>A0AAV9ZHB7_9AGAR</name>
<gene>
    <name evidence="1" type="ORF">R3P38DRAFT_3376103</name>
</gene>
<evidence type="ECO:0000313" key="2">
    <source>
        <dbReference type="Proteomes" id="UP001362999"/>
    </source>
</evidence>
<accession>A0AAV9ZHB7</accession>
<reference evidence="1 2" key="1">
    <citation type="journal article" date="2024" name="J Genomics">
        <title>Draft genome sequencing and assembly of Favolaschia claudopus CIRM-BRFM 2984 isolated from oak limbs.</title>
        <authorList>
            <person name="Navarro D."/>
            <person name="Drula E."/>
            <person name="Chaduli D."/>
            <person name="Cazenave R."/>
            <person name="Ahrendt S."/>
            <person name="Wang J."/>
            <person name="Lipzen A."/>
            <person name="Daum C."/>
            <person name="Barry K."/>
            <person name="Grigoriev I.V."/>
            <person name="Favel A."/>
            <person name="Rosso M.N."/>
            <person name="Martin F."/>
        </authorList>
    </citation>
    <scope>NUCLEOTIDE SEQUENCE [LARGE SCALE GENOMIC DNA]</scope>
    <source>
        <strain evidence="1 2">CIRM-BRFM 2984</strain>
    </source>
</reference>
<sequence length="238" mass="26963">MILSTNYLIQTLSFLSSIKPVLQLGDKFRRIRFLPPGGFALLRCTNLVGREGFLQDLPSIVLQYRIFGLLSPTRQHPRLDELLFYCCTVVPLMNSGFLGNRHPFTSPTPVKSQCHSSVIICTVFRPRFNSNSGSKRIWKDNSRLTQRLADSLSAQELSSSPSPSRMRCDSVYYWKNDLVAVARHHWTGKRRTPVDIHNIPMFGLGWVSCSVFQDSRPVAKKLANVSNGKKLMPLDPVK</sequence>
<protein>
    <submittedName>
        <fullName evidence="1">Uncharacterized protein</fullName>
    </submittedName>
</protein>